<dbReference type="InterPro" id="IPR036691">
    <property type="entry name" value="Endo/exonu/phosph_ase_sf"/>
</dbReference>
<proteinExistence type="predicted"/>
<protein>
    <submittedName>
        <fullName evidence="2">Uncharacterized protein conserved in bacteria</fullName>
    </submittedName>
</protein>
<dbReference type="PANTHER" id="PTHR41349:SF1">
    <property type="entry name" value="PROTEIN CBG08683"/>
    <property type="match status" value="1"/>
</dbReference>
<dbReference type="Gene3D" id="3.60.10.10">
    <property type="entry name" value="Endonuclease/exonuclease/phosphatase"/>
    <property type="match status" value="1"/>
</dbReference>
<dbReference type="Proteomes" id="UP000254893">
    <property type="component" value="Unassembled WGS sequence"/>
</dbReference>
<dbReference type="GO" id="GO:0003824">
    <property type="term" value="F:catalytic activity"/>
    <property type="evidence" value="ECO:0007669"/>
    <property type="project" value="InterPro"/>
</dbReference>
<sequence length="343" mass="38848">MRKIFLLLQFFFTVAVWGQESKNLRVLQFNIWQEGTVVPGGFEAIANEIARLKPDLIAFSEVRNYHDTKFNERIVEALAQRGLTYYSFFSNDSGLLSRFPLTSYGRVGDDSKFKGTIHKAVVSPSEGKTIAFYTAHLEYTKGANYLPRGYHADTWAKLEAPIVDADAVLANNNSSSRDEAIQIFMEDAAKEISVGHEVILGGDFNEPSYLDWTARTKDKYDHKGLIIPWTITKMLADGGFQDAFRKVYPNEVTHPGFTFPSYNKDVEISKLVWGAAADERDRIDFIFYKSGQRLKPVKAAVVGPKESILRGEKTTEVSKDKFILPLAVWPTDHKALLIDFQWK</sequence>
<evidence type="ECO:0000259" key="1">
    <source>
        <dbReference type="Pfam" id="PF03372"/>
    </source>
</evidence>
<dbReference type="RefSeq" id="WP_115170116.1">
    <property type="nucleotide sequence ID" value="NZ_UGYW01000002.1"/>
</dbReference>
<dbReference type="SUPFAM" id="SSF56219">
    <property type="entry name" value="DNase I-like"/>
    <property type="match status" value="1"/>
</dbReference>
<feature type="domain" description="Endonuclease/exonuclease/phosphatase" evidence="1">
    <location>
        <begin position="27"/>
        <end position="333"/>
    </location>
</feature>
<organism evidence="2 3">
    <name type="scientific">Sphingobacterium spiritivorum</name>
    <name type="common">Flavobacterium spiritivorum</name>
    <dbReference type="NCBI Taxonomy" id="258"/>
    <lineage>
        <taxon>Bacteria</taxon>
        <taxon>Pseudomonadati</taxon>
        <taxon>Bacteroidota</taxon>
        <taxon>Sphingobacteriia</taxon>
        <taxon>Sphingobacteriales</taxon>
        <taxon>Sphingobacteriaceae</taxon>
        <taxon>Sphingobacterium</taxon>
    </lineage>
</organism>
<name>A0A380C3K5_SPHSI</name>
<gene>
    <name evidence="2" type="ORF">NCTC11388_02186</name>
</gene>
<dbReference type="InterPro" id="IPR005135">
    <property type="entry name" value="Endo/exonuclease/phosphatase"/>
</dbReference>
<evidence type="ECO:0000313" key="3">
    <source>
        <dbReference type="Proteomes" id="UP000254893"/>
    </source>
</evidence>
<dbReference type="Pfam" id="PF03372">
    <property type="entry name" value="Exo_endo_phos"/>
    <property type="match status" value="1"/>
</dbReference>
<evidence type="ECO:0000313" key="2">
    <source>
        <dbReference type="EMBL" id="SUJ12054.1"/>
    </source>
</evidence>
<dbReference type="PANTHER" id="PTHR41349">
    <property type="match status" value="1"/>
</dbReference>
<dbReference type="AlphaFoldDB" id="A0A380C3K5"/>
<dbReference type="EMBL" id="UGYW01000002">
    <property type="protein sequence ID" value="SUJ12054.1"/>
    <property type="molecule type" value="Genomic_DNA"/>
</dbReference>
<reference evidence="2 3" key="1">
    <citation type="submission" date="2018-06" db="EMBL/GenBank/DDBJ databases">
        <authorList>
            <consortium name="Pathogen Informatics"/>
            <person name="Doyle S."/>
        </authorList>
    </citation>
    <scope>NUCLEOTIDE SEQUENCE [LARGE SCALE GENOMIC DNA]</scope>
    <source>
        <strain evidence="2 3">NCTC11388</strain>
    </source>
</reference>
<accession>A0A380C3K5</accession>